<evidence type="ECO:0000256" key="1">
    <source>
        <dbReference type="ARBA" id="ARBA00022729"/>
    </source>
</evidence>
<proteinExistence type="predicted"/>
<evidence type="ECO:0000256" key="2">
    <source>
        <dbReference type="SAM" id="SignalP"/>
    </source>
</evidence>
<feature type="domain" description="Soluble ligand binding" evidence="4">
    <location>
        <begin position="323"/>
        <end position="367"/>
    </location>
</feature>
<name>A0A7Y2E810_UNCEI</name>
<dbReference type="InterPro" id="IPR003715">
    <property type="entry name" value="Poly_export_N"/>
</dbReference>
<keyword evidence="1 2" id="KW-0732">Signal</keyword>
<feature type="chain" id="PRO_5031532349" description="Polysaccharide export protein" evidence="2">
    <location>
        <begin position="30"/>
        <end position="524"/>
    </location>
</feature>
<evidence type="ECO:0008006" key="7">
    <source>
        <dbReference type="Google" id="ProtNLM"/>
    </source>
</evidence>
<dbReference type="Pfam" id="PF02563">
    <property type="entry name" value="Poly_export"/>
    <property type="match status" value="1"/>
</dbReference>
<feature type="signal peptide" evidence="2">
    <location>
        <begin position="1"/>
        <end position="29"/>
    </location>
</feature>
<dbReference type="Proteomes" id="UP000547674">
    <property type="component" value="Unassembled WGS sequence"/>
</dbReference>
<dbReference type="EMBL" id="JABDJR010000358">
    <property type="protein sequence ID" value="NNF06886.1"/>
    <property type="molecule type" value="Genomic_DNA"/>
</dbReference>
<dbReference type="AlphaFoldDB" id="A0A7Y2E810"/>
<sequence>MRLITKRKIRIYTVLLSLFLAWGSLPALAQSGSRLGSSGSETPALGNLSGVTLDSPSDRARLLEERNVELLGTGPVDPDVYVLGPGDLLGLEIVGAFSLSAEDIVGADGRVVFPQIGALDLSGKTLSEARDMIGSKTGRMIRGSDVSLLLRSTRAFKVYVVGRVGSPGAVRATAMMRLSEAIQAAGGFEAAADVRNIQILYANGETKQGDLLSFLLHGDTSANPTLLDGAVINVQPTTHQIEVVGSVMNPGPLDFVEGESARDLLEMIGLSPQADLSNIRIHSFSSGTDYTETLLGEGEDQTLKARDRILVRGLGDWDPEASVEVKGAVKFPGPHSVKRNDLRVADVVQLAGGALEDAVLSRVVLNRSFDPDSVRVTDPVAAKNYVANLTSYRSREVVVDLSHGEGPFVQPGDVISVPREGGFVHITGQVKVPGYYDHQPGWEPKDYIKAAGGFARLADKKGTRVTRGNHGDVLFAQDMKELAAGDMVWVPERPPISTWQLFKDLLSITTQALSVYLLVRETTN</sequence>
<evidence type="ECO:0000259" key="3">
    <source>
        <dbReference type="Pfam" id="PF02563"/>
    </source>
</evidence>
<feature type="domain" description="Soluble ligand binding" evidence="4">
    <location>
        <begin position="424"/>
        <end position="468"/>
    </location>
</feature>
<dbReference type="PANTHER" id="PTHR33619">
    <property type="entry name" value="POLYSACCHARIDE EXPORT PROTEIN GFCE-RELATED"/>
    <property type="match status" value="1"/>
</dbReference>
<dbReference type="Pfam" id="PF10531">
    <property type="entry name" value="SLBB"/>
    <property type="match status" value="3"/>
</dbReference>
<comment type="caution">
    <text evidence="5">The sequence shown here is derived from an EMBL/GenBank/DDBJ whole genome shotgun (WGS) entry which is preliminary data.</text>
</comment>
<evidence type="ECO:0000313" key="6">
    <source>
        <dbReference type="Proteomes" id="UP000547674"/>
    </source>
</evidence>
<dbReference type="PANTHER" id="PTHR33619:SF3">
    <property type="entry name" value="POLYSACCHARIDE EXPORT PROTEIN GFCE-RELATED"/>
    <property type="match status" value="1"/>
</dbReference>
<dbReference type="Gene3D" id="3.10.560.10">
    <property type="entry name" value="Outer membrane lipoprotein wza domain like"/>
    <property type="match status" value="3"/>
</dbReference>
<feature type="domain" description="Polysaccharide export protein N-terminal" evidence="3">
    <location>
        <begin position="78"/>
        <end position="148"/>
    </location>
</feature>
<evidence type="ECO:0000313" key="5">
    <source>
        <dbReference type="EMBL" id="NNF06886.1"/>
    </source>
</evidence>
<dbReference type="InterPro" id="IPR019554">
    <property type="entry name" value="Soluble_ligand-bd"/>
</dbReference>
<organism evidence="5 6">
    <name type="scientific">Eiseniibacteriota bacterium</name>
    <dbReference type="NCBI Taxonomy" id="2212470"/>
    <lineage>
        <taxon>Bacteria</taxon>
        <taxon>Candidatus Eiseniibacteriota</taxon>
    </lineage>
</organism>
<feature type="domain" description="Soluble ligand binding" evidence="4">
    <location>
        <begin position="157"/>
        <end position="200"/>
    </location>
</feature>
<gene>
    <name evidence="5" type="ORF">HKN21_09000</name>
</gene>
<evidence type="ECO:0000259" key="4">
    <source>
        <dbReference type="Pfam" id="PF10531"/>
    </source>
</evidence>
<dbReference type="GO" id="GO:0015159">
    <property type="term" value="F:polysaccharide transmembrane transporter activity"/>
    <property type="evidence" value="ECO:0007669"/>
    <property type="project" value="InterPro"/>
</dbReference>
<protein>
    <recommendedName>
        <fullName evidence="7">Polysaccharide export protein</fullName>
    </recommendedName>
</protein>
<accession>A0A7Y2E810</accession>
<reference evidence="5 6" key="1">
    <citation type="submission" date="2020-03" db="EMBL/GenBank/DDBJ databases">
        <title>Metabolic flexibility allows generalist bacteria to become dominant in a frequently disturbed ecosystem.</title>
        <authorList>
            <person name="Chen Y.-J."/>
            <person name="Leung P.M."/>
            <person name="Bay S.K."/>
            <person name="Hugenholtz P."/>
            <person name="Kessler A.J."/>
            <person name="Shelley G."/>
            <person name="Waite D.W."/>
            <person name="Cook P.L."/>
            <person name="Greening C."/>
        </authorList>
    </citation>
    <scope>NUCLEOTIDE SEQUENCE [LARGE SCALE GENOMIC DNA]</scope>
    <source>
        <strain evidence="5">SS_bin_28</strain>
    </source>
</reference>
<dbReference type="Gene3D" id="3.30.1950.10">
    <property type="entry name" value="wza like domain"/>
    <property type="match status" value="1"/>
</dbReference>
<dbReference type="InterPro" id="IPR049712">
    <property type="entry name" value="Poly_export"/>
</dbReference>